<sequence>MTRLSPPSARYRVSAYKPSANLPHACPPAPSPAAAVCNLVRRFSWSSASEAPRCHYCSPTSHPAGHPQRCLVSRRPLHRRLGGSFDPRRPRWSTAAPRLRSTLKPMVLVAFTTAPPLHIVAHHIRSTAATAAHPHQIRRCRSWTPYPIRSLMFAWPCNMTHLLMRPENTVSTLPDYSVVLTLPHQNMFLAVLGEGQRPGSMRRCGAVLARVRSRGVDGEEPAEKVAEDEEGGEGVDLSMA</sequence>
<comment type="caution">
    <text evidence="2">The sequence shown here is derived from an EMBL/GenBank/DDBJ whole genome shotgun (WGS) entry which is preliminary data.</text>
</comment>
<keyword evidence="3" id="KW-1185">Reference proteome</keyword>
<evidence type="ECO:0000256" key="1">
    <source>
        <dbReference type="SAM" id="MobiDB-lite"/>
    </source>
</evidence>
<dbReference type="EMBL" id="JBBNAF010000008">
    <property type="protein sequence ID" value="KAK9121038.1"/>
    <property type="molecule type" value="Genomic_DNA"/>
</dbReference>
<gene>
    <name evidence="2" type="ORF">Syun_018655</name>
</gene>
<evidence type="ECO:0000313" key="3">
    <source>
        <dbReference type="Proteomes" id="UP001420932"/>
    </source>
</evidence>
<reference evidence="2 3" key="1">
    <citation type="submission" date="2024-01" db="EMBL/GenBank/DDBJ databases">
        <title>Genome assemblies of Stephania.</title>
        <authorList>
            <person name="Yang L."/>
        </authorList>
    </citation>
    <scope>NUCLEOTIDE SEQUENCE [LARGE SCALE GENOMIC DNA]</scope>
    <source>
        <strain evidence="2">YNDBR</strain>
        <tissue evidence="2">Leaf</tissue>
    </source>
</reference>
<feature type="region of interest" description="Disordered" evidence="1">
    <location>
        <begin position="213"/>
        <end position="240"/>
    </location>
</feature>
<organism evidence="2 3">
    <name type="scientific">Stephania yunnanensis</name>
    <dbReference type="NCBI Taxonomy" id="152371"/>
    <lineage>
        <taxon>Eukaryota</taxon>
        <taxon>Viridiplantae</taxon>
        <taxon>Streptophyta</taxon>
        <taxon>Embryophyta</taxon>
        <taxon>Tracheophyta</taxon>
        <taxon>Spermatophyta</taxon>
        <taxon>Magnoliopsida</taxon>
        <taxon>Ranunculales</taxon>
        <taxon>Menispermaceae</taxon>
        <taxon>Menispermoideae</taxon>
        <taxon>Cissampelideae</taxon>
        <taxon>Stephania</taxon>
    </lineage>
</organism>
<dbReference type="AlphaFoldDB" id="A0AAP0IU67"/>
<dbReference type="Proteomes" id="UP001420932">
    <property type="component" value="Unassembled WGS sequence"/>
</dbReference>
<accession>A0AAP0IU67</accession>
<feature type="compositionally biased region" description="Basic and acidic residues" evidence="1">
    <location>
        <begin position="214"/>
        <end position="225"/>
    </location>
</feature>
<proteinExistence type="predicted"/>
<evidence type="ECO:0000313" key="2">
    <source>
        <dbReference type="EMBL" id="KAK9121038.1"/>
    </source>
</evidence>
<name>A0AAP0IU67_9MAGN</name>
<protein>
    <submittedName>
        <fullName evidence="2">Uncharacterized protein</fullName>
    </submittedName>
</protein>